<dbReference type="GO" id="GO:0051740">
    <property type="term" value="F:ethylene binding"/>
    <property type="evidence" value="ECO:0007669"/>
    <property type="project" value="TreeGrafter"/>
</dbReference>
<dbReference type="GO" id="GO:0005783">
    <property type="term" value="C:endoplasmic reticulum"/>
    <property type="evidence" value="ECO:0007669"/>
    <property type="project" value="TreeGrafter"/>
</dbReference>
<dbReference type="PANTHER" id="PTHR24423">
    <property type="entry name" value="TWO-COMPONENT SENSOR HISTIDINE KINASE"/>
    <property type="match status" value="1"/>
</dbReference>
<dbReference type="Pfam" id="PF00512">
    <property type="entry name" value="HisKA"/>
    <property type="match status" value="1"/>
</dbReference>
<protein>
    <recommendedName>
        <fullName evidence="3">Signal transduction histidine kinase dimerisation/phosphoacceptor domain-containing protein</fullName>
    </recommendedName>
</protein>
<name>A0AAV1RS35_9ROSI</name>
<dbReference type="GO" id="GO:0005524">
    <property type="term" value="F:ATP binding"/>
    <property type="evidence" value="ECO:0007669"/>
    <property type="project" value="UniProtKB-KW"/>
</dbReference>
<keyword evidence="5" id="KW-1185">Reference proteome</keyword>
<feature type="compositionally biased region" description="Polar residues" evidence="2">
    <location>
        <begin position="1"/>
        <end position="16"/>
    </location>
</feature>
<dbReference type="EMBL" id="CAWUPB010001111">
    <property type="protein sequence ID" value="CAK7338094.1"/>
    <property type="molecule type" value="Genomic_DNA"/>
</dbReference>
<organism evidence="4 5">
    <name type="scientific">Dovyalis caffra</name>
    <dbReference type="NCBI Taxonomy" id="77055"/>
    <lineage>
        <taxon>Eukaryota</taxon>
        <taxon>Viridiplantae</taxon>
        <taxon>Streptophyta</taxon>
        <taxon>Embryophyta</taxon>
        <taxon>Tracheophyta</taxon>
        <taxon>Spermatophyta</taxon>
        <taxon>Magnoliopsida</taxon>
        <taxon>eudicotyledons</taxon>
        <taxon>Gunneridae</taxon>
        <taxon>Pentapetalae</taxon>
        <taxon>rosids</taxon>
        <taxon>fabids</taxon>
        <taxon>Malpighiales</taxon>
        <taxon>Salicaceae</taxon>
        <taxon>Flacourtieae</taxon>
        <taxon>Dovyalis</taxon>
    </lineage>
</organism>
<dbReference type="AlphaFoldDB" id="A0AAV1RS35"/>
<reference evidence="4 5" key="1">
    <citation type="submission" date="2024-01" db="EMBL/GenBank/DDBJ databases">
        <authorList>
            <person name="Waweru B."/>
        </authorList>
    </citation>
    <scope>NUCLEOTIDE SEQUENCE [LARGE SCALE GENOMIC DNA]</scope>
</reference>
<dbReference type="GO" id="GO:0038199">
    <property type="term" value="F:ethylene receptor activity"/>
    <property type="evidence" value="ECO:0007669"/>
    <property type="project" value="TreeGrafter"/>
</dbReference>
<feature type="region of interest" description="Disordered" evidence="2">
    <location>
        <begin position="1"/>
        <end position="20"/>
    </location>
</feature>
<dbReference type="CDD" id="cd00082">
    <property type="entry name" value="HisKA"/>
    <property type="match status" value="1"/>
</dbReference>
<sequence>MSTYSIHSFGSHSQQQNDEDYPRYMNKGIYLIREKNVVLDHVRREVEIAIRARNDFLAFMNHEMRTPMHAITGLSSLIQ</sequence>
<evidence type="ECO:0000256" key="2">
    <source>
        <dbReference type="SAM" id="MobiDB-lite"/>
    </source>
</evidence>
<feature type="domain" description="Signal transduction histidine kinase dimerisation/phosphoacceptor" evidence="3">
    <location>
        <begin position="52"/>
        <end position="78"/>
    </location>
</feature>
<dbReference type="Gene3D" id="1.10.287.130">
    <property type="match status" value="1"/>
</dbReference>
<comment type="caution">
    <text evidence="4">The sequence shown here is derived from an EMBL/GenBank/DDBJ whole genome shotgun (WGS) entry which is preliminary data.</text>
</comment>
<evidence type="ECO:0000313" key="4">
    <source>
        <dbReference type="EMBL" id="CAK7338094.1"/>
    </source>
</evidence>
<dbReference type="GO" id="GO:0046872">
    <property type="term" value="F:metal ion binding"/>
    <property type="evidence" value="ECO:0007669"/>
    <property type="project" value="UniProtKB-KW"/>
</dbReference>
<keyword evidence="1" id="KW-0675">Receptor</keyword>
<accession>A0AAV1RS35</accession>
<dbReference type="PANTHER" id="PTHR24423:SF615">
    <property type="entry name" value="ETHYLENE RECEPTOR 1"/>
    <property type="match status" value="1"/>
</dbReference>
<dbReference type="InterPro" id="IPR003661">
    <property type="entry name" value="HisK_dim/P_dom"/>
</dbReference>
<evidence type="ECO:0000313" key="5">
    <source>
        <dbReference type="Proteomes" id="UP001314170"/>
    </source>
</evidence>
<gene>
    <name evidence="4" type="ORF">DCAF_LOCUS13136</name>
</gene>
<evidence type="ECO:0000256" key="1">
    <source>
        <dbReference type="ARBA" id="ARBA00023170"/>
    </source>
</evidence>
<dbReference type="GO" id="GO:0000155">
    <property type="term" value="F:phosphorelay sensor kinase activity"/>
    <property type="evidence" value="ECO:0007669"/>
    <property type="project" value="InterPro"/>
</dbReference>
<dbReference type="Proteomes" id="UP001314170">
    <property type="component" value="Unassembled WGS sequence"/>
</dbReference>
<evidence type="ECO:0000259" key="3">
    <source>
        <dbReference type="Pfam" id="PF00512"/>
    </source>
</evidence>
<dbReference type="InterPro" id="IPR036097">
    <property type="entry name" value="HisK_dim/P_sf"/>
</dbReference>
<dbReference type="SUPFAM" id="SSF47384">
    <property type="entry name" value="Homodimeric domain of signal transducing histidine kinase"/>
    <property type="match status" value="1"/>
</dbReference>
<proteinExistence type="predicted"/>